<evidence type="ECO:0000256" key="4">
    <source>
        <dbReference type="ARBA" id="ARBA00022989"/>
    </source>
</evidence>
<dbReference type="KEGG" id="caua:113047945"/>
<accession>A0A6P6JZB0</accession>
<keyword evidence="5 9" id="KW-0472">Membrane</keyword>
<organism evidence="12 13">
    <name type="scientific">Carassius auratus</name>
    <name type="common">Goldfish</name>
    <dbReference type="NCBI Taxonomy" id="7957"/>
    <lineage>
        <taxon>Eukaryota</taxon>
        <taxon>Metazoa</taxon>
        <taxon>Chordata</taxon>
        <taxon>Craniata</taxon>
        <taxon>Vertebrata</taxon>
        <taxon>Euteleostomi</taxon>
        <taxon>Actinopterygii</taxon>
        <taxon>Neopterygii</taxon>
        <taxon>Teleostei</taxon>
        <taxon>Ostariophysi</taxon>
        <taxon>Cypriniformes</taxon>
        <taxon>Cyprinidae</taxon>
        <taxon>Cyprininae</taxon>
        <taxon>Carassius</taxon>
    </lineage>
</organism>
<dbReference type="Gene3D" id="2.60.40.10">
    <property type="entry name" value="Immunoglobulins"/>
    <property type="match status" value="4"/>
</dbReference>
<evidence type="ECO:0000259" key="11">
    <source>
        <dbReference type="PROSITE" id="PS50853"/>
    </source>
</evidence>
<dbReference type="GO" id="GO:0004896">
    <property type="term" value="F:cytokine receptor activity"/>
    <property type="evidence" value="ECO:0007669"/>
    <property type="project" value="TreeGrafter"/>
</dbReference>
<evidence type="ECO:0000313" key="13">
    <source>
        <dbReference type="RefSeq" id="XP_026065173.1"/>
    </source>
</evidence>
<feature type="region of interest" description="Disordered" evidence="8">
    <location>
        <begin position="614"/>
        <end position="641"/>
    </location>
</feature>
<feature type="transmembrane region" description="Helical" evidence="9">
    <location>
        <begin position="440"/>
        <end position="461"/>
    </location>
</feature>
<keyword evidence="12" id="KW-1185">Reference proteome</keyword>
<dbReference type="SUPFAM" id="SSF49265">
    <property type="entry name" value="Fibronectin type III"/>
    <property type="match status" value="3"/>
</dbReference>
<dbReference type="OrthoDB" id="8906725at2759"/>
<comment type="subcellular location">
    <subcellularLocation>
        <location evidence="1">Membrane</location>
        <topology evidence="1">Single-pass type I membrane protein</topology>
    </subcellularLocation>
</comment>
<evidence type="ECO:0000256" key="1">
    <source>
        <dbReference type="ARBA" id="ARBA00004479"/>
    </source>
</evidence>
<keyword evidence="6" id="KW-0675">Receptor</keyword>
<name>A0A6P6JZB0_CARAU</name>
<dbReference type="PANTHER" id="PTHR23037:SF41">
    <property type="entry name" value="COLONY STIMULATING FACTOR 2 RECEPTOR, BETA, LOW-AFFINITY (GRANULOCYTE-MACROPHAGE) PRECURSOR"/>
    <property type="match status" value="1"/>
</dbReference>
<dbReference type="PROSITE" id="PS50853">
    <property type="entry name" value="FN3"/>
    <property type="match status" value="2"/>
</dbReference>
<dbReference type="InterPro" id="IPR013783">
    <property type="entry name" value="Ig-like_fold"/>
</dbReference>
<keyword evidence="7" id="KW-0325">Glycoprotein</keyword>
<protein>
    <submittedName>
        <fullName evidence="13 14">Cytokine receptor common subunit beta-like</fullName>
    </submittedName>
</protein>
<feature type="domain" description="Fibronectin type-III" evidence="11">
    <location>
        <begin position="337"/>
        <end position="434"/>
    </location>
</feature>
<dbReference type="CDD" id="cd00063">
    <property type="entry name" value="FN3"/>
    <property type="match status" value="1"/>
</dbReference>
<dbReference type="GO" id="GO:0009897">
    <property type="term" value="C:external side of plasma membrane"/>
    <property type="evidence" value="ECO:0007669"/>
    <property type="project" value="TreeGrafter"/>
</dbReference>
<keyword evidence="4 9" id="KW-1133">Transmembrane helix</keyword>
<evidence type="ECO:0000256" key="6">
    <source>
        <dbReference type="ARBA" id="ARBA00023170"/>
    </source>
</evidence>
<dbReference type="PANTHER" id="PTHR23037">
    <property type="entry name" value="CYTOKINE RECEPTOR"/>
    <property type="match status" value="1"/>
</dbReference>
<keyword evidence="2 9" id="KW-0812">Transmembrane</keyword>
<dbReference type="InterPro" id="IPR036116">
    <property type="entry name" value="FN3_sf"/>
</dbReference>
<dbReference type="InterPro" id="IPR048668">
    <property type="entry name" value="IL3RB_N"/>
</dbReference>
<reference evidence="13 14" key="1">
    <citation type="submission" date="2025-04" db="UniProtKB">
        <authorList>
            <consortium name="RefSeq"/>
        </authorList>
    </citation>
    <scope>IDENTIFICATION</scope>
    <source>
        <strain evidence="13 14">Wakin</strain>
        <tissue evidence="13 14">Muscle</tissue>
    </source>
</reference>
<dbReference type="InterPro" id="IPR003961">
    <property type="entry name" value="FN3_dom"/>
</dbReference>
<feature type="chain" id="PRO_5044649798" evidence="10">
    <location>
        <begin position="19"/>
        <end position="664"/>
    </location>
</feature>
<evidence type="ECO:0000256" key="7">
    <source>
        <dbReference type="ARBA" id="ARBA00023180"/>
    </source>
</evidence>
<dbReference type="RefSeq" id="XP_026065173.1">
    <property type="nucleotide sequence ID" value="XM_026209388.1"/>
</dbReference>
<evidence type="ECO:0000256" key="2">
    <source>
        <dbReference type="ARBA" id="ARBA00022692"/>
    </source>
</evidence>
<dbReference type="Pfam" id="PF21460">
    <property type="entry name" value="IL3Rb_N"/>
    <property type="match status" value="1"/>
</dbReference>
<evidence type="ECO:0000256" key="5">
    <source>
        <dbReference type="ARBA" id="ARBA00023136"/>
    </source>
</evidence>
<evidence type="ECO:0000256" key="3">
    <source>
        <dbReference type="ARBA" id="ARBA00022729"/>
    </source>
</evidence>
<evidence type="ECO:0000313" key="14">
    <source>
        <dbReference type="RefSeq" id="XP_026065181.1"/>
    </source>
</evidence>
<evidence type="ECO:0000256" key="9">
    <source>
        <dbReference type="SAM" id="Phobius"/>
    </source>
</evidence>
<dbReference type="Proteomes" id="UP000515129">
    <property type="component" value="Chromosome 3"/>
</dbReference>
<proteinExistence type="predicted"/>
<feature type="compositionally biased region" description="Polar residues" evidence="8">
    <location>
        <begin position="614"/>
        <end position="632"/>
    </location>
</feature>
<dbReference type="GeneTree" id="ENSGT00510000049239"/>
<dbReference type="GeneID" id="113047945"/>
<gene>
    <name evidence="13 14" type="primary">LOC113047945</name>
</gene>
<keyword evidence="3 10" id="KW-0732">Signal</keyword>
<feature type="domain" description="Fibronectin type-III" evidence="11">
    <location>
        <begin position="145"/>
        <end position="240"/>
    </location>
</feature>
<dbReference type="AlphaFoldDB" id="A0A6P6JZB0"/>
<feature type="signal peptide" evidence="10">
    <location>
        <begin position="1"/>
        <end position="18"/>
    </location>
</feature>
<dbReference type="RefSeq" id="XP_026065181.1">
    <property type="nucleotide sequence ID" value="XM_026209396.1"/>
</dbReference>
<evidence type="ECO:0000256" key="10">
    <source>
        <dbReference type="SAM" id="SignalP"/>
    </source>
</evidence>
<evidence type="ECO:0000256" key="8">
    <source>
        <dbReference type="SAM" id="MobiDB-lite"/>
    </source>
</evidence>
<evidence type="ECO:0000313" key="12">
    <source>
        <dbReference type="Proteomes" id="UP000515129"/>
    </source>
</evidence>
<sequence length="664" mass="74459">MFSTWILHMVGFTLLVRGDISDEQCPPHEVTPVEESAVMESLQCHNDYMTYVQCTWEVDPHVHSQDTENMPKLYYGDYDDTVLEEETPCVSNRSSVLLPSGKISHTCRYNTDRFAIGADHVLYFKVPCVPKATTLRIADEGKVRAPIDLTETMTDNGGRLLSWRSQYPASSKITGTLVYQLQYRKDMDNWTIVDNISASEYMIDKESLSGYHYQARVRARGPVGLWSDWSPLLSWKTHNDGPFNLKCVIMEETTVTCTWQMKTEYYQFMSYHLWCSDNDNAELSACCKDPQLQSSGADLSEFVCSVNTSDPSLLTVELRPVYYTRTFYTEKHIKLSQPGPIHVEEVDGGFILNWTEPAVSEYIKYSIQIKISPFKTSESEILPMGQNYLNISSEFLDPSTEYQAQIRLLHVTDGVYDVQPSEWSEPAAFKTNPVSSPISFVIYILTPVFVAMLFIILYNTLPVLHRRITLWKGSIPSPIKSKVLEGMVKKSQSGWPNLQSENESTSICVLLAADNVSLCKSSVSSEPCLSHSEEAVKMAQSGGSDHMHAYVSESMRKEKSGMNFSGPYIMCCEQSCTQFKFPDSSIDKDHTCASGKSENFAPVNGGYVINLPTTMPATQNPVTVDSPTNNPSDEPPAYTPGPDQGCMVLPHPSGYFTMPCVVTD</sequence>